<dbReference type="OrthoDB" id="1099027at2"/>
<sequence length="128" mass="14192">MAKTSTFNLEEMKPGYFLAWTVTTQCMYTYNITLKAGNTVIFSANKSNYSPTFQLISQSTWDYCDGNLVLTITCYDAAQELRSSTSSGSITDTSAKTVGYVYSICIEDAGDADYNDVYINIVGWKKKG</sequence>
<proteinExistence type="predicted"/>
<evidence type="ECO:0000313" key="2">
    <source>
        <dbReference type="Proteomes" id="UP000260680"/>
    </source>
</evidence>
<dbReference type="EMBL" id="QOHO01000048">
    <property type="protein sequence ID" value="RFZ78072.1"/>
    <property type="molecule type" value="Genomic_DNA"/>
</dbReference>
<dbReference type="RefSeq" id="WP_117417812.1">
    <property type="nucleotide sequence ID" value="NZ_QOHO01000048.1"/>
</dbReference>
<dbReference type="AlphaFoldDB" id="A0A3E2NAR6"/>
<evidence type="ECO:0000313" key="1">
    <source>
        <dbReference type="EMBL" id="RFZ78072.1"/>
    </source>
</evidence>
<accession>A0A3E2NAR6</accession>
<name>A0A3E2NAR6_9FIRM</name>
<protein>
    <submittedName>
        <fullName evidence="1">Uncharacterized protein</fullName>
    </submittedName>
</protein>
<reference evidence="1 2" key="1">
    <citation type="submission" date="2018-07" db="EMBL/GenBank/DDBJ databases">
        <title>New species, Clostridium PI-S10-A1B.</title>
        <authorList>
            <person name="Krishna G."/>
            <person name="Summeta K."/>
            <person name="Shikha S."/>
            <person name="Prabhu P.B."/>
            <person name="Suresh K."/>
        </authorList>
    </citation>
    <scope>NUCLEOTIDE SEQUENCE [LARGE SCALE GENOMIC DNA]</scope>
    <source>
        <strain evidence="1 2">PI-S10-A1B</strain>
    </source>
</reference>
<comment type="caution">
    <text evidence="1">The sequence shown here is derived from an EMBL/GenBank/DDBJ whole genome shotgun (WGS) entry which is preliminary data.</text>
</comment>
<gene>
    <name evidence="1" type="ORF">DS742_15110</name>
</gene>
<dbReference type="Proteomes" id="UP000260680">
    <property type="component" value="Unassembled WGS sequence"/>
</dbReference>
<organism evidence="1 2">
    <name type="scientific">Lacrimispora amygdalina</name>
    <dbReference type="NCBI Taxonomy" id="253257"/>
    <lineage>
        <taxon>Bacteria</taxon>
        <taxon>Bacillati</taxon>
        <taxon>Bacillota</taxon>
        <taxon>Clostridia</taxon>
        <taxon>Lachnospirales</taxon>
        <taxon>Lachnospiraceae</taxon>
        <taxon>Lacrimispora</taxon>
    </lineage>
</organism>